<gene>
    <name evidence="1" type="ORF">MNOR_LOCUS15237</name>
</gene>
<accession>A0AAV2QPG8</accession>
<dbReference type="Proteomes" id="UP001497623">
    <property type="component" value="Unassembled WGS sequence"/>
</dbReference>
<evidence type="ECO:0000313" key="1">
    <source>
        <dbReference type="EMBL" id="CAL4094791.1"/>
    </source>
</evidence>
<dbReference type="EMBL" id="CAXKWB010009450">
    <property type="protein sequence ID" value="CAL4094791.1"/>
    <property type="molecule type" value="Genomic_DNA"/>
</dbReference>
<protein>
    <recommendedName>
        <fullName evidence="3">Polyprotein</fullName>
    </recommendedName>
</protein>
<evidence type="ECO:0008006" key="3">
    <source>
        <dbReference type="Google" id="ProtNLM"/>
    </source>
</evidence>
<name>A0AAV2QPG8_MEGNR</name>
<sequence length="525" mass="61360">NIPKITSEHILYDSLICKKEDGQTFRNKKCIFKECELCQDWRTNIWDRVAAANIDVNKSITWQSWDIEKYNNKDDKQCLRRILKSKNGTITECIEELIETDIMEPSKGFTFVKHYFTQGYQYKMYSDCKENLKECQTIFLQDFSRNRDIFHQDAIKANIWNKSQVTVHPSVIHYILPGNPVLQRVVIIHISDITCHDAHMVHYITKDCIEYLILKHPGVDWKKIFIWSDGCSSQYKGKKTFFYLDKLPVEAEVERHYFGSEHGKSESDGITGLISKKVGDAIRSRNHTINNGKDMHTFLSNKTKKKDYVFKLITESDFEPIKHAFDGVNVKTLSGNCTRSLHQIKPDKKKGFYLTRPFSCFCDNCISGNFDHCTNKDFTLRGFTLRKLPTNVINVDKDVEEAEEDNENNLIVEEDEYIPEEIRVEQEDINFHDLTVGGFLISTVTGDNDHSENFVAVINEIKNEEEIFVEFLKQNYNVPNVFGKHPQEENWNSEISLDDIIMLIPKPTTMRRNRYIFESEIHLNR</sequence>
<dbReference type="PANTHER" id="PTHR46601">
    <property type="entry name" value="ULP_PROTEASE DOMAIN-CONTAINING PROTEIN"/>
    <property type="match status" value="1"/>
</dbReference>
<dbReference type="AlphaFoldDB" id="A0AAV2QPG8"/>
<keyword evidence="2" id="KW-1185">Reference proteome</keyword>
<organism evidence="1 2">
    <name type="scientific">Meganyctiphanes norvegica</name>
    <name type="common">Northern krill</name>
    <name type="synonym">Thysanopoda norvegica</name>
    <dbReference type="NCBI Taxonomy" id="48144"/>
    <lineage>
        <taxon>Eukaryota</taxon>
        <taxon>Metazoa</taxon>
        <taxon>Ecdysozoa</taxon>
        <taxon>Arthropoda</taxon>
        <taxon>Crustacea</taxon>
        <taxon>Multicrustacea</taxon>
        <taxon>Malacostraca</taxon>
        <taxon>Eumalacostraca</taxon>
        <taxon>Eucarida</taxon>
        <taxon>Euphausiacea</taxon>
        <taxon>Euphausiidae</taxon>
        <taxon>Meganyctiphanes</taxon>
    </lineage>
</organism>
<dbReference type="PANTHER" id="PTHR46601:SF1">
    <property type="entry name" value="ADF-H DOMAIN-CONTAINING PROTEIN"/>
    <property type="match status" value="1"/>
</dbReference>
<comment type="caution">
    <text evidence="1">The sequence shown here is derived from an EMBL/GenBank/DDBJ whole genome shotgun (WGS) entry which is preliminary data.</text>
</comment>
<reference evidence="1 2" key="1">
    <citation type="submission" date="2024-05" db="EMBL/GenBank/DDBJ databases">
        <authorList>
            <person name="Wallberg A."/>
        </authorList>
    </citation>
    <scope>NUCLEOTIDE SEQUENCE [LARGE SCALE GENOMIC DNA]</scope>
</reference>
<feature type="non-terminal residue" evidence="1">
    <location>
        <position position="1"/>
    </location>
</feature>
<evidence type="ECO:0000313" key="2">
    <source>
        <dbReference type="Proteomes" id="UP001497623"/>
    </source>
</evidence>
<proteinExistence type="predicted"/>